<dbReference type="GO" id="GO:0046983">
    <property type="term" value="F:protein dimerization activity"/>
    <property type="evidence" value="ECO:0007669"/>
    <property type="project" value="InterPro"/>
</dbReference>
<evidence type="ECO:0000313" key="8">
    <source>
        <dbReference type="EMBL" id="KAE8707500.1"/>
    </source>
</evidence>
<dbReference type="Gene3D" id="4.10.280.10">
    <property type="entry name" value="Helix-loop-helix DNA-binding domain"/>
    <property type="match status" value="1"/>
</dbReference>
<dbReference type="SUPFAM" id="SSF47459">
    <property type="entry name" value="HLH, helix-loop-helix DNA-binding domain"/>
    <property type="match status" value="1"/>
</dbReference>
<evidence type="ECO:0000256" key="1">
    <source>
        <dbReference type="ARBA" id="ARBA00004123"/>
    </source>
</evidence>
<dbReference type="CDD" id="cd11393">
    <property type="entry name" value="bHLH_AtbHLH_like"/>
    <property type="match status" value="1"/>
</dbReference>
<evidence type="ECO:0000259" key="7">
    <source>
        <dbReference type="PROSITE" id="PS50888"/>
    </source>
</evidence>
<dbReference type="EMBL" id="VEPZ02000963">
    <property type="protein sequence ID" value="KAE8707500.1"/>
    <property type="molecule type" value="Genomic_DNA"/>
</dbReference>
<comment type="subcellular location">
    <subcellularLocation>
        <location evidence="1">Nucleus</location>
    </subcellularLocation>
</comment>
<dbReference type="PANTHER" id="PTHR16223:SF238">
    <property type="entry name" value="TRANSCRIPTION FACTOR BHLH114"/>
    <property type="match status" value="1"/>
</dbReference>
<proteinExistence type="predicted"/>
<feature type="domain" description="BHLH" evidence="7">
    <location>
        <begin position="1"/>
        <end position="43"/>
    </location>
</feature>
<organism evidence="8 9">
    <name type="scientific">Hibiscus syriacus</name>
    <name type="common">Rose of Sharon</name>
    <dbReference type="NCBI Taxonomy" id="106335"/>
    <lineage>
        <taxon>Eukaryota</taxon>
        <taxon>Viridiplantae</taxon>
        <taxon>Streptophyta</taxon>
        <taxon>Embryophyta</taxon>
        <taxon>Tracheophyta</taxon>
        <taxon>Spermatophyta</taxon>
        <taxon>Magnoliopsida</taxon>
        <taxon>eudicotyledons</taxon>
        <taxon>Gunneridae</taxon>
        <taxon>Pentapetalae</taxon>
        <taxon>rosids</taxon>
        <taxon>malvids</taxon>
        <taxon>Malvales</taxon>
        <taxon>Malvaceae</taxon>
        <taxon>Malvoideae</taxon>
        <taxon>Hibiscus</taxon>
    </lineage>
</organism>
<dbReference type="InterPro" id="IPR045843">
    <property type="entry name" value="IND-like"/>
</dbReference>
<accession>A0A6A3AS21</accession>
<dbReference type="GO" id="GO:0000978">
    <property type="term" value="F:RNA polymerase II cis-regulatory region sequence-specific DNA binding"/>
    <property type="evidence" value="ECO:0007669"/>
    <property type="project" value="TreeGrafter"/>
</dbReference>
<comment type="subunit">
    <text evidence="2">Homodimer.</text>
</comment>
<dbReference type="AlphaFoldDB" id="A0A6A3AS21"/>
<dbReference type="InterPro" id="IPR036638">
    <property type="entry name" value="HLH_DNA-bd_sf"/>
</dbReference>
<protein>
    <submittedName>
        <fullName evidence="8">Minor allergen Alt a</fullName>
    </submittedName>
</protein>
<evidence type="ECO:0000256" key="3">
    <source>
        <dbReference type="ARBA" id="ARBA00023015"/>
    </source>
</evidence>
<gene>
    <name evidence="8" type="ORF">F3Y22_tig00110383pilonHSYRG00063</name>
</gene>
<keyword evidence="4" id="KW-0238">DNA-binding</keyword>
<keyword evidence="6" id="KW-0539">Nucleus</keyword>
<keyword evidence="3" id="KW-0805">Transcription regulation</keyword>
<dbReference type="InterPro" id="IPR045239">
    <property type="entry name" value="bHLH95_bHLH"/>
</dbReference>
<keyword evidence="9" id="KW-1185">Reference proteome</keyword>
<evidence type="ECO:0000313" key="9">
    <source>
        <dbReference type="Proteomes" id="UP000436088"/>
    </source>
</evidence>
<evidence type="ECO:0000256" key="6">
    <source>
        <dbReference type="ARBA" id="ARBA00023242"/>
    </source>
</evidence>
<sequence length="103" mass="11488">MTNLVRKEKLGDRITVLQQLVSPFGTTDNASVLHETIEYIKFLHGQVDVLSTPYMKQAAASIQQLRSGSPEGKKPISATFPVANETAVDFWTPTFGGNFRYRE</sequence>
<dbReference type="InterPro" id="IPR011598">
    <property type="entry name" value="bHLH_dom"/>
</dbReference>
<reference evidence="8" key="1">
    <citation type="submission" date="2019-09" db="EMBL/GenBank/DDBJ databases">
        <title>Draft genome information of white flower Hibiscus syriacus.</title>
        <authorList>
            <person name="Kim Y.-M."/>
        </authorList>
    </citation>
    <scope>NUCLEOTIDE SEQUENCE [LARGE SCALE GENOMIC DNA]</scope>
    <source>
        <strain evidence="8">YM2019G1</strain>
    </source>
</reference>
<evidence type="ECO:0000256" key="4">
    <source>
        <dbReference type="ARBA" id="ARBA00023125"/>
    </source>
</evidence>
<comment type="caution">
    <text evidence="8">The sequence shown here is derived from an EMBL/GenBank/DDBJ whole genome shotgun (WGS) entry which is preliminary data.</text>
</comment>
<evidence type="ECO:0000256" key="2">
    <source>
        <dbReference type="ARBA" id="ARBA00011738"/>
    </source>
</evidence>
<keyword evidence="5" id="KW-0804">Transcription</keyword>
<dbReference type="GO" id="GO:0000981">
    <property type="term" value="F:DNA-binding transcription factor activity, RNA polymerase II-specific"/>
    <property type="evidence" value="ECO:0007669"/>
    <property type="project" value="TreeGrafter"/>
</dbReference>
<evidence type="ECO:0000256" key="5">
    <source>
        <dbReference type="ARBA" id="ARBA00023163"/>
    </source>
</evidence>
<dbReference type="PROSITE" id="PS50888">
    <property type="entry name" value="BHLH"/>
    <property type="match status" value="1"/>
</dbReference>
<dbReference type="Proteomes" id="UP000436088">
    <property type="component" value="Unassembled WGS sequence"/>
</dbReference>
<dbReference type="PANTHER" id="PTHR16223">
    <property type="entry name" value="TRANSCRIPTION FACTOR BHLH83-RELATED"/>
    <property type="match status" value="1"/>
</dbReference>
<dbReference type="FunFam" id="4.10.280.10:FF:000032">
    <property type="entry name" value="Transcription factor bHLH123 family"/>
    <property type="match status" value="1"/>
</dbReference>
<dbReference type="GO" id="GO:0005634">
    <property type="term" value="C:nucleus"/>
    <property type="evidence" value="ECO:0007669"/>
    <property type="project" value="UniProtKB-SubCell"/>
</dbReference>
<name>A0A6A3AS21_HIBSY</name>